<evidence type="ECO:0000313" key="4">
    <source>
        <dbReference type="Proteomes" id="UP000005237"/>
    </source>
</evidence>
<keyword evidence="4" id="KW-1185">Reference proteome</keyword>
<feature type="transmembrane region" description="Helical" evidence="2">
    <location>
        <begin position="12"/>
        <end position="29"/>
    </location>
</feature>
<accession>A0A8R1HPR9</accession>
<organism evidence="3 4">
    <name type="scientific">Caenorhabditis japonica</name>
    <dbReference type="NCBI Taxonomy" id="281687"/>
    <lineage>
        <taxon>Eukaryota</taxon>
        <taxon>Metazoa</taxon>
        <taxon>Ecdysozoa</taxon>
        <taxon>Nematoda</taxon>
        <taxon>Chromadorea</taxon>
        <taxon>Rhabditida</taxon>
        <taxon>Rhabditina</taxon>
        <taxon>Rhabditomorpha</taxon>
        <taxon>Rhabditoidea</taxon>
        <taxon>Rhabditidae</taxon>
        <taxon>Peloderinae</taxon>
        <taxon>Caenorhabditis</taxon>
    </lineage>
</organism>
<reference evidence="4" key="1">
    <citation type="submission" date="2010-08" db="EMBL/GenBank/DDBJ databases">
        <authorList>
            <consortium name="Caenorhabditis japonica Sequencing Consortium"/>
            <person name="Wilson R.K."/>
        </authorList>
    </citation>
    <scope>NUCLEOTIDE SEQUENCE [LARGE SCALE GENOMIC DNA]</scope>
    <source>
        <strain evidence="4">DF5081</strain>
    </source>
</reference>
<evidence type="ECO:0000256" key="2">
    <source>
        <dbReference type="SAM" id="Phobius"/>
    </source>
</evidence>
<name>A0A8R1HPR9_CAEJA</name>
<dbReference type="Proteomes" id="UP000005237">
    <property type="component" value="Unassembled WGS sequence"/>
</dbReference>
<keyword evidence="2" id="KW-0472">Membrane</keyword>
<dbReference type="EnsemblMetazoa" id="CJA07683.1">
    <property type="protein sequence ID" value="CJA07683.1"/>
    <property type="gene ID" value="WBGene00126887"/>
</dbReference>
<keyword evidence="2" id="KW-0812">Transmembrane</keyword>
<feature type="compositionally biased region" description="Low complexity" evidence="1">
    <location>
        <begin position="225"/>
        <end position="245"/>
    </location>
</feature>
<dbReference type="AlphaFoldDB" id="A0A8R1HPR9"/>
<keyword evidence="2" id="KW-1133">Transmembrane helix</keyword>
<evidence type="ECO:0000313" key="3">
    <source>
        <dbReference type="EnsemblMetazoa" id="CJA07683.1"/>
    </source>
</evidence>
<sequence>MCVDFNNVTILSPIYLLLFTISILITNCARKPHTTKPKQSILDDKTIDPNYDETQQTVELQEDPLANVRLLTPTLPGGCNDENAAKEAANRHKTNSYFPELEIQKLRIVDSTKGEELKRLVDRLSPHPPQMYRKELKEPSVEERLAQWKDFHVHWHDKGLVYLVRSNDACRAKDEGPGDTVDSPGSDEQEESKIPSEMPLSENANERKEKKAASRKREKVGSAKTQTQTQAPTQTQTQTQTQTHTPSKRSQKEKKLDRTQVETLADALKTPQMPDDQQASEHAA</sequence>
<evidence type="ECO:0000256" key="1">
    <source>
        <dbReference type="SAM" id="MobiDB-lite"/>
    </source>
</evidence>
<protein>
    <submittedName>
        <fullName evidence="3">Uncharacterized protein</fullName>
    </submittedName>
</protein>
<proteinExistence type="predicted"/>
<feature type="region of interest" description="Disordered" evidence="1">
    <location>
        <begin position="171"/>
        <end position="284"/>
    </location>
</feature>
<reference evidence="3" key="2">
    <citation type="submission" date="2022-06" db="UniProtKB">
        <authorList>
            <consortium name="EnsemblMetazoa"/>
        </authorList>
    </citation>
    <scope>IDENTIFICATION</scope>
    <source>
        <strain evidence="3">DF5081</strain>
    </source>
</reference>